<dbReference type="PANTHER" id="PTHR48125:SF10">
    <property type="entry name" value="OS12G0136300 PROTEIN"/>
    <property type="match status" value="1"/>
</dbReference>
<dbReference type="PANTHER" id="PTHR48125">
    <property type="entry name" value="LP07818P1"/>
    <property type="match status" value="1"/>
</dbReference>
<feature type="region of interest" description="Disordered" evidence="1">
    <location>
        <begin position="527"/>
        <end position="548"/>
    </location>
</feature>
<name>A0A086SXT3_HAPC1</name>
<feature type="region of interest" description="Disordered" evidence="1">
    <location>
        <begin position="607"/>
        <end position="626"/>
    </location>
</feature>
<feature type="region of interest" description="Disordered" evidence="1">
    <location>
        <begin position="277"/>
        <end position="351"/>
    </location>
</feature>
<feature type="region of interest" description="Disordered" evidence="1">
    <location>
        <begin position="1"/>
        <end position="139"/>
    </location>
</feature>
<dbReference type="AlphaFoldDB" id="A0A086SXT3"/>
<gene>
    <name evidence="2" type="ORF">ACRE_073640</name>
</gene>
<dbReference type="EMBL" id="JPKY01000110">
    <property type="protein sequence ID" value="KFH41915.1"/>
    <property type="molecule type" value="Genomic_DNA"/>
</dbReference>
<protein>
    <submittedName>
        <fullName evidence="2">Uncharacterized protein</fullName>
    </submittedName>
</protein>
<feature type="compositionally biased region" description="Polar residues" evidence="1">
    <location>
        <begin position="300"/>
        <end position="311"/>
    </location>
</feature>
<dbReference type="OrthoDB" id="37886at2759"/>
<comment type="caution">
    <text evidence="2">The sequence shown here is derived from an EMBL/GenBank/DDBJ whole genome shotgun (WGS) entry which is preliminary data.</text>
</comment>
<keyword evidence="3" id="KW-1185">Reference proteome</keyword>
<reference evidence="3" key="1">
    <citation type="journal article" date="2014" name="Genome Announc.">
        <title>Genome sequence and annotation of Acremonium chrysogenum, producer of the beta-lactam antibiotic cephalosporin C.</title>
        <authorList>
            <person name="Terfehr D."/>
            <person name="Dahlmann T.A."/>
            <person name="Specht T."/>
            <person name="Zadra I."/>
            <person name="Kuernsteiner H."/>
            <person name="Kueck U."/>
        </authorList>
    </citation>
    <scope>NUCLEOTIDE SEQUENCE [LARGE SCALE GENOMIC DNA]</scope>
    <source>
        <strain evidence="3">ATCC 11550 / CBS 779.69 / DSM 880 / IAM 14645 / JCM 23072 / IMI 49137</strain>
    </source>
</reference>
<feature type="compositionally biased region" description="Low complexity" evidence="1">
    <location>
        <begin position="1"/>
        <end position="26"/>
    </location>
</feature>
<feature type="region of interest" description="Disordered" evidence="1">
    <location>
        <begin position="647"/>
        <end position="712"/>
    </location>
</feature>
<evidence type="ECO:0000313" key="3">
    <source>
        <dbReference type="Proteomes" id="UP000029964"/>
    </source>
</evidence>
<feature type="compositionally biased region" description="Low complexity" evidence="1">
    <location>
        <begin position="277"/>
        <end position="299"/>
    </location>
</feature>
<feature type="compositionally biased region" description="Polar residues" evidence="1">
    <location>
        <begin position="650"/>
        <end position="667"/>
    </location>
</feature>
<dbReference type="Proteomes" id="UP000029964">
    <property type="component" value="Unassembled WGS sequence"/>
</dbReference>
<sequence>MATPAGPVTATGADQARAASASQVSSPWGHTNVQSDVASQSTTTPRDASQPAPGAGSRPASQGSAPSQPPPTQGSGAPGAAPPQPQNQNGSTPMLPPKVLLSHGPLGVQQQPTPQPEAPRASDAARYTSPKETGSHVAAGGGVEASEHYATMAKCIKETRPAVLNAAIHQAAPSTLRQAVKDFGQKMVQTSRHQLLAHFTPNDFDEVADLVLSRVSPQFLDRALAQRLETIDARSLVNALARAERLGYDVQDIVEERTGHGAERVVPSLNGVPSVPSSYPVAAHPPAAPGPSHQHAAHSWTSAPQLPNSQGILVPPGKHVPSHHAAYNPQPGPEPPRLGRPPTNAARRTPPRRGRLGIYFCQKCGRPCSGKFSLEYHQKKGACDPGFEPSELEKTICLHCGCTFGSRTGTQYHMKSAVCGKYAEETSRAIRKELEHYSIQARQGRAAPTLQDSTAGHVAAAPEQLSASDLERAQALRLAPTINGHDPYAHLSEAERRSYLQEQADAEEYYGALMREAMALPEPMRSDRMGRLKNSYSTKQSTTRKKYGIRLRERRTREDIEAERIRLLWRPDANEVWLEHKDGSQQASEQGTPRPSHDGGMVAAARFGQQQQQQQQNPPESQRTRVPLSEMGGLAGSAASAEMTDPTAYITPSQPRGVAQLNQSQPRTAPARAQQPSGGTQDDPMELDESTDEETDSSDEDSSSDDDDIPAR</sequence>
<feature type="compositionally biased region" description="Pro residues" evidence="1">
    <location>
        <begin position="330"/>
        <end position="339"/>
    </location>
</feature>
<evidence type="ECO:0000256" key="1">
    <source>
        <dbReference type="SAM" id="MobiDB-lite"/>
    </source>
</evidence>
<feature type="compositionally biased region" description="Polar residues" evidence="1">
    <location>
        <begin position="584"/>
        <end position="593"/>
    </location>
</feature>
<proteinExistence type="predicted"/>
<feature type="compositionally biased region" description="Polar residues" evidence="1">
    <location>
        <begin position="28"/>
        <end position="47"/>
    </location>
</feature>
<organism evidence="2 3">
    <name type="scientific">Hapsidospora chrysogenum (strain ATCC 11550 / CBS 779.69 / DSM 880 / IAM 14645 / JCM 23072 / IMI 49137)</name>
    <name type="common">Acremonium chrysogenum</name>
    <dbReference type="NCBI Taxonomy" id="857340"/>
    <lineage>
        <taxon>Eukaryota</taxon>
        <taxon>Fungi</taxon>
        <taxon>Dikarya</taxon>
        <taxon>Ascomycota</taxon>
        <taxon>Pezizomycotina</taxon>
        <taxon>Sordariomycetes</taxon>
        <taxon>Hypocreomycetidae</taxon>
        <taxon>Hypocreales</taxon>
        <taxon>Bionectriaceae</taxon>
        <taxon>Hapsidospora</taxon>
    </lineage>
</organism>
<feature type="compositionally biased region" description="Acidic residues" evidence="1">
    <location>
        <begin position="683"/>
        <end position="712"/>
    </location>
</feature>
<evidence type="ECO:0000313" key="2">
    <source>
        <dbReference type="EMBL" id="KFH41915.1"/>
    </source>
</evidence>
<accession>A0A086SXT3</accession>
<dbReference type="HOGENOM" id="CLU_016098_0_0_1"/>
<feature type="region of interest" description="Disordered" evidence="1">
    <location>
        <begin position="581"/>
        <end position="601"/>
    </location>
</feature>
<feature type="compositionally biased region" description="Low complexity" evidence="1">
    <location>
        <begin position="49"/>
        <end position="66"/>
    </location>
</feature>
<dbReference type="STRING" id="857340.A0A086SXT3"/>